<evidence type="ECO:0000256" key="1">
    <source>
        <dbReference type="SAM" id="MobiDB-lite"/>
    </source>
</evidence>
<reference evidence="2 3" key="1">
    <citation type="submission" date="2024-04" db="EMBL/GenBank/DDBJ databases">
        <title>Phyllosticta paracitricarpa is synonymous to the EU quarantine fungus P. citricarpa based on phylogenomic analyses.</title>
        <authorList>
            <consortium name="Lawrence Berkeley National Laboratory"/>
            <person name="Van ingen-buijs V.A."/>
            <person name="Van westerhoven A.C."/>
            <person name="Haridas S."/>
            <person name="Skiadas P."/>
            <person name="Martin F."/>
            <person name="Groenewald J.Z."/>
            <person name="Crous P.W."/>
            <person name="Seidl M.F."/>
        </authorList>
    </citation>
    <scope>NUCLEOTIDE SEQUENCE [LARGE SCALE GENOMIC DNA]</scope>
    <source>
        <strain evidence="2 3">CPC 17464</strain>
    </source>
</reference>
<organism evidence="2 3">
    <name type="scientific">Phyllosticta citribraziliensis</name>
    <dbReference type="NCBI Taxonomy" id="989973"/>
    <lineage>
        <taxon>Eukaryota</taxon>
        <taxon>Fungi</taxon>
        <taxon>Dikarya</taxon>
        <taxon>Ascomycota</taxon>
        <taxon>Pezizomycotina</taxon>
        <taxon>Dothideomycetes</taxon>
        <taxon>Dothideomycetes incertae sedis</taxon>
        <taxon>Botryosphaeriales</taxon>
        <taxon>Phyllostictaceae</taxon>
        <taxon>Phyllosticta</taxon>
    </lineage>
</organism>
<comment type="caution">
    <text evidence="2">The sequence shown here is derived from an EMBL/GenBank/DDBJ whole genome shotgun (WGS) entry which is preliminary data.</text>
</comment>
<dbReference type="GeneID" id="92028458"/>
<evidence type="ECO:0000313" key="2">
    <source>
        <dbReference type="EMBL" id="KAK7544759.1"/>
    </source>
</evidence>
<proteinExistence type="predicted"/>
<dbReference type="RefSeq" id="XP_066659994.1">
    <property type="nucleotide sequence ID" value="XM_066795552.1"/>
</dbReference>
<protein>
    <submittedName>
        <fullName evidence="2">Uncharacterized protein</fullName>
    </submittedName>
</protein>
<feature type="region of interest" description="Disordered" evidence="1">
    <location>
        <begin position="1"/>
        <end position="33"/>
    </location>
</feature>
<feature type="compositionally biased region" description="Polar residues" evidence="1">
    <location>
        <begin position="22"/>
        <end position="33"/>
    </location>
</feature>
<feature type="compositionally biased region" description="Low complexity" evidence="1">
    <location>
        <begin position="110"/>
        <end position="119"/>
    </location>
</feature>
<feature type="compositionally biased region" description="Polar residues" evidence="1">
    <location>
        <begin position="72"/>
        <end position="83"/>
    </location>
</feature>
<evidence type="ECO:0000313" key="3">
    <source>
        <dbReference type="Proteomes" id="UP001360953"/>
    </source>
</evidence>
<feature type="region of interest" description="Disordered" evidence="1">
    <location>
        <begin position="66"/>
        <end position="119"/>
    </location>
</feature>
<dbReference type="Proteomes" id="UP001360953">
    <property type="component" value="Unassembled WGS sequence"/>
</dbReference>
<dbReference type="EMBL" id="JBBPEH010000001">
    <property type="protein sequence ID" value="KAK7544759.1"/>
    <property type="molecule type" value="Genomic_DNA"/>
</dbReference>
<accession>A0ABR1MBV7</accession>
<gene>
    <name evidence="2" type="ORF">J3D65DRAFT_35194</name>
</gene>
<name>A0ABR1MBV7_9PEZI</name>
<keyword evidence="3" id="KW-1185">Reference proteome</keyword>
<sequence>MWIGHNPSAAVSSADDSDFQGRPSSGTRSKLGNRTKTCMTVGVYRMSEYTSDSNYHSITHLLQPPTSFVPHSKSNQHSYLKTQSSCNSSPSSPSSPPRPSLALSTRSARPETALAPAAASPTRAHCNAQCYDPSIWICNNGQLAAGATGTPIGTPLATPGTPLATPYATPYPTPALNFGTAPIGTPVGTPPVGTPPAGTPPFGTPGAFPTPTPGAGFGGY</sequence>